<dbReference type="KEGG" id="fku:FGKAn22_07670"/>
<feature type="signal peptide" evidence="4">
    <location>
        <begin position="1"/>
        <end position="19"/>
    </location>
</feature>
<evidence type="ECO:0000256" key="3">
    <source>
        <dbReference type="SAM" id="MobiDB-lite"/>
    </source>
</evidence>
<keyword evidence="2 4" id="KW-0732">Signal</keyword>
<reference evidence="5 6" key="1">
    <citation type="submission" date="2019-03" db="EMBL/GenBank/DDBJ databases">
        <title>Complete genome sequence of Ferrigenium kumadai strain An22, a microaerophilic iron-oxidizing bacterium isolated from a paddy field soil.</title>
        <authorList>
            <person name="Watanabe T."/>
            <person name="Asakawa S."/>
        </authorList>
    </citation>
    <scope>NUCLEOTIDE SEQUENCE [LARGE SCALE GENOMIC DNA]</scope>
    <source>
        <strain evidence="5 6">An22</strain>
    </source>
</reference>
<accession>A0AAN1T0E1</accession>
<dbReference type="AlphaFoldDB" id="A0AAN1T0E1"/>
<keyword evidence="5" id="KW-0449">Lipoprotein</keyword>
<gene>
    <name evidence="5" type="ORF">FGKAn22_07670</name>
</gene>
<dbReference type="GO" id="GO:0120010">
    <property type="term" value="P:intermembrane phospholipid transfer"/>
    <property type="evidence" value="ECO:0007669"/>
    <property type="project" value="TreeGrafter"/>
</dbReference>
<feature type="compositionally biased region" description="Polar residues" evidence="3">
    <location>
        <begin position="246"/>
        <end position="257"/>
    </location>
</feature>
<evidence type="ECO:0000256" key="1">
    <source>
        <dbReference type="ARBA" id="ARBA00010634"/>
    </source>
</evidence>
<proteinExistence type="inferred from homology"/>
<feature type="region of interest" description="Disordered" evidence="3">
    <location>
        <begin position="219"/>
        <end position="276"/>
    </location>
</feature>
<dbReference type="PROSITE" id="PS51257">
    <property type="entry name" value="PROKAR_LIPOPROTEIN"/>
    <property type="match status" value="1"/>
</dbReference>
<evidence type="ECO:0000313" key="5">
    <source>
        <dbReference type="EMBL" id="BBI99074.1"/>
    </source>
</evidence>
<dbReference type="Pfam" id="PF04333">
    <property type="entry name" value="MlaA"/>
    <property type="match status" value="1"/>
</dbReference>
<feature type="chain" id="PRO_5042964005" evidence="4">
    <location>
        <begin position="20"/>
        <end position="291"/>
    </location>
</feature>
<keyword evidence="6" id="KW-1185">Reference proteome</keyword>
<dbReference type="InterPro" id="IPR007428">
    <property type="entry name" value="MlaA"/>
</dbReference>
<organism evidence="5 6">
    <name type="scientific">Ferrigenium kumadai</name>
    <dbReference type="NCBI Taxonomy" id="1682490"/>
    <lineage>
        <taxon>Bacteria</taxon>
        <taxon>Pseudomonadati</taxon>
        <taxon>Pseudomonadota</taxon>
        <taxon>Betaproteobacteria</taxon>
        <taxon>Nitrosomonadales</taxon>
        <taxon>Gallionellaceae</taxon>
        <taxon>Ferrigenium</taxon>
    </lineage>
</organism>
<comment type="similarity">
    <text evidence="1">Belongs to the MlaA family.</text>
</comment>
<dbReference type="RefSeq" id="WP_212786673.1">
    <property type="nucleotide sequence ID" value="NZ_AP019536.1"/>
</dbReference>
<evidence type="ECO:0000313" key="6">
    <source>
        <dbReference type="Proteomes" id="UP001319121"/>
    </source>
</evidence>
<evidence type="ECO:0000256" key="4">
    <source>
        <dbReference type="SAM" id="SignalP"/>
    </source>
</evidence>
<protein>
    <submittedName>
        <fullName evidence="5">Lipoprotein</fullName>
    </submittedName>
</protein>
<name>A0AAN1T0E1_9PROT</name>
<dbReference type="GO" id="GO:0016020">
    <property type="term" value="C:membrane"/>
    <property type="evidence" value="ECO:0007669"/>
    <property type="project" value="InterPro"/>
</dbReference>
<sequence length="291" mass="32366">MYTIRIMLALAAVALTGCASTRTNNPADPLESFNRGVYQFNDTLDKAIAKPVAKGYNAVMPEPGKILVTNFFSNLDDVIVTANDLLQLKFAQAASDGSRFVFNTTFGVFGLLNVTSRLEKHDEDFGQTLGYWGIGSGPYIVLPILGPSSVRDGIGLYVDSRPSKLRRVNHMRTRNQLYLTKAVNRRAQLLEQEKVLDEAVIDRYEFIRDAYLLHRQSQVYDGNPPREKYEEEDEDIDNKQVPIPNVPSSKLESTPAAQSVGEAQPAETAKPQIKAAHSVHKVWVAQNTGIR</sequence>
<dbReference type="PANTHER" id="PTHR30035:SF3">
    <property type="entry name" value="INTERMEMBRANE PHOSPHOLIPID TRANSPORT SYSTEM LIPOPROTEIN MLAA"/>
    <property type="match status" value="1"/>
</dbReference>
<dbReference type="PANTHER" id="PTHR30035">
    <property type="entry name" value="LIPOPROTEIN VACJ-RELATED"/>
    <property type="match status" value="1"/>
</dbReference>
<dbReference type="PRINTS" id="PR01805">
    <property type="entry name" value="VACJLIPOPROT"/>
</dbReference>
<dbReference type="EMBL" id="AP019536">
    <property type="protein sequence ID" value="BBI99074.1"/>
    <property type="molecule type" value="Genomic_DNA"/>
</dbReference>
<evidence type="ECO:0000256" key="2">
    <source>
        <dbReference type="ARBA" id="ARBA00022729"/>
    </source>
</evidence>
<dbReference type="Proteomes" id="UP001319121">
    <property type="component" value="Chromosome"/>
</dbReference>